<dbReference type="KEGG" id="cmp:Cha6605_4639"/>
<evidence type="ECO:0000313" key="9">
    <source>
        <dbReference type="EMBL" id="AFY95557.1"/>
    </source>
</evidence>
<organism evidence="9 10">
    <name type="scientific">Chamaesiphon minutus (strain ATCC 27169 / PCC 6605)</name>
    <dbReference type="NCBI Taxonomy" id="1173020"/>
    <lineage>
        <taxon>Bacteria</taxon>
        <taxon>Bacillati</taxon>
        <taxon>Cyanobacteriota</taxon>
        <taxon>Cyanophyceae</taxon>
        <taxon>Gomontiellales</taxon>
        <taxon>Chamaesiphonaceae</taxon>
        <taxon>Chamaesiphon</taxon>
    </lineage>
</organism>
<feature type="binding site" evidence="7">
    <location>
        <position position="121"/>
    </location>
    <ligand>
        <name>Zn(2+)</name>
        <dbReference type="ChEBI" id="CHEBI:29105"/>
    </ligand>
</feature>
<evidence type="ECO:0000256" key="2">
    <source>
        <dbReference type="ARBA" id="ARBA00022491"/>
    </source>
</evidence>
<comment type="cofactor">
    <cofactor evidence="8">
        <name>Mn(2+)</name>
        <dbReference type="ChEBI" id="CHEBI:29035"/>
    </cofactor>
    <cofactor evidence="8">
        <name>Fe(2+)</name>
        <dbReference type="ChEBI" id="CHEBI:29033"/>
    </cofactor>
    <text evidence="8">Binds 1 Mn(2+) or Fe(2+) ion per subunit.</text>
</comment>
<dbReference type="GO" id="GO:0003700">
    <property type="term" value="F:DNA-binding transcription factor activity"/>
    <property type="evidence" value="ECO:0007669"/>
    <property type="project" value="InterPro"/>
</dbReference>
<comment type="cofactor">
    <cofactor evidence="7">
        <name>Zn(2+)</name>
        <dbReference type="ChEBI" id="CHEBI:29105"/>
    </cofactor>
    <text evidence="7">Binds 1 zinc ion per subunit.</text>
</comment>
<evidence type="ECO:0000256" key="5">
    <source>
        <dbReference type="ARBA" id="ARBA00023125"/>
    </source>
</evidence>
<gene>
    <name evidence="9" type="ORF">Cha6605_4639</name>
</gene>
<comment type="similarity">
    <text evidence="1">Belongs to the Fur family.</text>
</comment>
<evidence type="ECO:0000256" key="1">
    <source>
        <dbReference type="ARBA" id="ARBA00007957"/>
    </source>
</evidence>
<dbReference type="PANTHER" id="PTHR33202">
    <property type="entry name" value="ZINC UPTAKE REGULATION PROTEIN"/>
    <property type="match status" value="1"/>
</dbReference>
<dbReference type="FunFam" id="1.10.10.10:FF:000459">
    <property type="entry name" value="Ferric uptake regulation protein"/>
    <property type="match status" value="1"/>
</dbReference>
<dbReference type="PANTHER" id="PTHR33202:SF19">
    <property type="entry name" value="FERRIC UPTAKE REGULATION PROTEIN"/>
    <property type="match status" value="1"/>
</dbReference>
<dbReference type="InterPro" id="IPR043135">
    <property type="entry name" value="Fur_C"/>
</dbReference>
<dbReference type="OrthoDB" id="8659436at2"/>
<evidence type="ECO:0000256" key="7">
    <source>
        <dbReference type="PIRSR" id="PIRSR602481-1"/>
    </source>
</evidence>
<reference evidence="9 10" key="1">
    <citation type="submission" date="2012-05" db="EMBL/GenBank/DDBJ databases">
        <title>Finished chromosome of genome of Chamaesiphon sp. PCC 6605.</title>
        <authorList>
            <consortium name="US DOE Joint Genome Institute"/>
            <person name="Gugger M."/>
            <person name="Coursin T."/>
            <person name="Rippka R."/>
            <person name="Tandeau De Marsac N."/>
            <person name="Huntemann M."/>
            <person name="Wei C.-L."/>
            <person name="Han J."/>
            <person name="Detter J.C."/>
            <person name="Han C."/>
            <person name="Tapia R."/>
            <person name="Chen A."/>
            <person name="Kyrpides N."/>
            <person name="Mavromatis K."/>
            <person name="Markowitz V."/>
            <person name="Szeto E."/>
            <person name="Ivanova N."/>
            <person name="Pagani I."/>
            <person name="Pati A."/>
            <person name="Goodwin L."/>
            <person name="Nordberg H.P."/>
            <person name="Cantor M.N."/>
            <person name="Hua S.X."/>
            <person name="Woyke T."/>
            <person name="Kerfeld C.A."/>
        </authorList>
    </citation>
    <scope>NUCLEOTIDE SEQUENCE [LARGE SCALE GENOMIC DNA]</scope>
    <source>
        <strain evidence="10">ATCC 27169 / PCC 6605</strain>
    </source>
</reference>
<accession>K9UKC9</accession>
<evidence type="ECO:0000256" key="6">
    <source>
        <dbReference type="ARBA" id="ARBA00023163"/>
    </source>
</evidence>
<dbReference type="HOGENOM" id="CLU_096072_5_1_3"/>
<dbReference type="eggNOG" id="COG0735">
    <property type="taxonomic scope" value="Bacteria"/>
</dbReference>
<dbReference type="SUPFAM" id="SSF46785">
    <property type="entry name" value="Winged helix' DNA-binding domain"/>
    <property type="match status" value="1"/>
</dbReference>
<dbReference type="Pfam" id="PF01475">
    <property type="entry name" value="FUR"/>
    <property type="match status" value="1"/>
</dbReference>
<dbReference type="InterPro" id="IPR036390">
    <property type="entry name" value="WH_DNA-bd_sf"/>
</dbReference>
<feature type="binding site" evidence="7">
    <location>
        <position position="81"/>
    </location>
    <ligand>
        <name>Zn(2+)</name>
        <dbReference type="ChEBI" id="CHEBI:29105"/>
    </ligand>
</feature>
<dbReference type="GO" id="GO:0000976">
    <property type="term" value="F:transcription cis-regulatory region binding"/>
    <property type="evidence" value="ECO:0007669"/>
    <property type="project" value="TreeGrafter"/>
</dbReference>
<evidence type="ECO:0000256" key="3">
    <source>
        <dbReference type="ARBA" id="ARBA00022833"/>
    </source>
</evidence>
<dbReference type="EMBL" id="CP003600">
    <property type="protein sequence ID" value="AFY95557.1"/>
    <property type="molecule type" value="Genomic_DNA"/>
</dbReference>
<protein>
    <submittedName>
        <fullName evidence="9">Fe2+/Zn2+ uptake regulation protein</fullName>
    </submittedName>
</protein>
<feature type="binding site" evidence="7">
    <location>
        <position position="124"/>
    </location>
    <ligand>
        <name>Zn(2+)</name>
        <dbReference type="ChEBI" id="CHEBI:29105"/>
    </ligand>
</feature>
<feature type="binding site" evidence="8">
    <location>
        <position position="113"/>
    </location>
    <ligand>
        <name>Fe cation</name>
        <dbReference type="ChEBI" id="CHEBI:24875"/>
    </ligand>
</feature>
<dbReference type="GO" id="GO:0008270">
    <property type="term" value="F:zinc ion binding"/>
    <property type="evidence" value="ECO:0007669"/>
    <property type="project" value="TreeGrafter"/>
</dbReference>
<dbReference type="GO" id="GO:1900376">
    <property type="term" value="P:regulation of secondary metabolite biosynthetic process"/>
    <property type="evidence" value="ECO:0007669"/>
    <property type="project" value="TreeGrafter"/>
</dbReference>
<evidence type="ECO:0000256" key="4">
    <source>
        <dbReference type="ARBA" id="ARBA00023015"/>
    </source>
</evidence>
<feature type="binding site" evidence="8">
    <location>
        <position position="96"/>
    </location>
    <ligand>
        <name>Fe cation</name>
        <dbReference type="ChEBI" id="CHEBI:24875"/>
    </ligand>
</feature>
<dbReference type="InterPro" id="IPR002481">
    <property type="entry name" value="FUR"/>
</dbReference>
<dbReference type="CDD" id="cd07153">
    <property type="entry name" value="Fur_like"/>
    <property type="match status" value="1"/>
</dbReference>
<dbReference type="GO" id="GO:0045892">
    <property type="term" value="P:negative regulation of DNA-templated transcription"/>
    <property type="evidence" value="ECO:0007669"/>
    <property type="project" value="TreeGrafter"/>
</dbReference>
<keyword evidence="8" id="KW-0408">Iron</keyword>
<name>K9UKC9_CHAP6</name>
<proteinExistence type="inferred from homology"/>
<dbReference type="PATRIC" id="fig|1173020.3.peg.5299"/>
<keyword evidence="5" id="KW-0238">DNA-binding</keyword>
<dbReference type="Gene3D" id="3.30.1490.190">
    <property type="match status" value="1"/>
</dbReference>
<keyword evidence="7" id="KW-0479">Metal-binding</keyword>
<evidence type="ECO:0000313" key="10">
    <source>
        <dbReference type="Proteomes" id="UP000010366"/>
    </source>
</evidence>
<dbReference type="AlphaFoldDB" id="K9UKC9"/>
<keyword evidence="4" id="KW-0805">Transcription regulation</keyword>
<sequence length="151" mass="17444">MKSDRTRSQERILQLLKQCERAISAQDIYVELRTRDRAVGLATIYRALESLKLEGVIQCRTLPTGESLYSCVQADRHHLTCLQCGQSIAIDECPVEQLEQRLESLHQFKIYYHTLEFFGVCLTCAPKDVDNIDDRAQVAKLHHYHSHDRSN</sequence>
<keyword evidence="2" id="KW-0678">Repressor</keyword>
<evidence type="ECO:0000256" key="8">
    <source>
        <dbReference type="PIRSR" id="PIRSR602481-2"/>
    </source>
</evidence>
<dbReference type="Proteomes" id="UP000010366">
    <property type="component" value="Chromosome"/>
</dbReference>
<keyword evidence="10" id="KW-1185">Reference proteome</keyword>
<dbReference type="STRING" id="1173020.Cha6605_4639"/>
<dbReference type="InterPro" id="IPR036388">
    <property type="entry name" value="WH-like_DNA-bd_sf"/>
</dbReference>
<keyword evidence="6" id="KW-0804">Transcription</keyword>
<keyword evidence="3 7" id="KW-0862">Zinc</keyword>
<feature type="binding site" evidence="7">
    <location>
        <position position="84"/>
    </location>
    <ligand>
        <name>Zn(2+)</name>
        <dbReference type="ChEBI" id="CHEBI:29105"/>
    </ligand>
</feature>
<dbReference type="RefSeq" id="WP_015161655.1">
    <property type="nucleotide sequence ID" value="NC_019697.1"/>
</dbReference>
<dbReference type="Gene3D" id="1.10.10.10">
    <property type="entry name" value="Winged helix-like DNA-binding domain superfamily/Winged helix DNA-binding domain"/>
    <property type="match status" value="1"/>
</dbReference>